<evidence type="ECO:0000256" key="6">
    <source>
        <dbReference type="ARBA" id="ARBA00023136"/>
    </source>
</evidence>
<evidence type="ECO:0000256" key="4">
    <source>
        <dbReference type="ARBA" id="ARBA00022692"/>
    </source>
</evidence>
<evidence type="ECO:0000256" key="1">
    <source>
        <dbReference type="ARBA" id="ARBA00004651"/>
    </source>
</evidence>
<feature type="domain" description="ABC transmembrane type-1" evidence="8">
    <location>
        <begin position="59"/>
        <end position="239"/>
    </location>
</feature>
<comment type="similarity">
    <text evidence="7">Belongs to the binding-protein-dependent transport system permease family.</text>
</comment>
<feature type="transmembrane region" description="Helical" evidence="7">
    <location>
        <begin position="59"/>
        <end position="85"/>
    </location>
</feature>
<dbReference type="Pfam" id="PF00528">
    <property type="entry name" value="BPD_transp_1"/>
    <property type="match status" value="1"/>
</dbReference>
<dbReference type="InterPro" id="IPR000515">
    <property type="entry name" value="MetI-like"/>
</dbReference>
<organism evidence="9">
    <name type="scientific">Symploca sp. SIO1C4</name>
    <dbReference type="NCBI Taxonomy" id="2607765"/>
    <lineage>
        <taxon>Bacteria</taxon>
        <taxon>Bacillati</taxon>
        <taxon>Cyanobacteriota</taxon>
        <taxon>Cyanophyceae</taxon>
        <taxon>Coleofasciculales</taxon>
        <taxon>Coleofasciculaceae</taxon>
        <taxon>Symploca</taxon>
    </lineage>
</organism>
<dbReference type="AlphaFoldDB" id="A0A6B3NDM0"/>
<sequence length="254" mass="28311">MNSPKYIKIYQALPLVLFLFFWQFCVQQNQQLIFFFGSPIKIFNYLLNKTLDGSLLVDFIVTFFEASTGFILGNLLGTIIGLSLWFSNITFLIARPYIIALGSAPIFALSPLLIIWFGTGIFSKIMIATLSTVFVALFQAYTGASEVDKKYLRLLQSFGGSKMQTFRKVIAPSAIVWVVSAFRLNVGFAILGAFIGEFISSTRGLGHLILTASGLFDISLVLSGVFLLICMALLLNFLVSKSESYLKNFVVRYF</sequence>
<dbReference type="EMBL" id="JAAHFQ010000414">
    <property type="protein sequence ID" value="NER29690.1"/>
    <property type="molecule type" value="Genomic_DNA"/>
</dbReference>
<reference evidence="9" key="1">
    <citation type="submission" date="2019-11" db="EMBL/GenBank/DDBJ databases">
        <title>Genomic insights into an expanded diversity of filamentous marine cyanobacteria reveals the extraordinary biosynthetic potential of Moorea and Okeania.</title>
        <authorList>
            <person name="Ferreira Leao T."/>
            <person name="Wang M."/>
            <person name="Moss N."/>
            <person name="Da Silva R."/>
            <person name="Sanders J."/>
            <person name="Nurk S."/>
            <person name="Gurevich A."/>
            <person name="Humphrey G."/>
            <person name="Reher R."/>
            <person name="Zhu Q."/>
            <person name="Belda-Ferre P."/>
            <person name="Glukhov E."/>
            <person name="Rex R."/>
            <person name="Dorrestein P.C."/>
            <person name="Knight R."/>
            <person name="Pevzner P."/>
            <person name="Gerwick W.H."/>
            <person name="Gerwick L."/>
        </authorList>
    </citation>
    <scope>NUCLEOTIDE SEQUENCE</scope>
    <source>
        <strain evidence="9">SIO1C4</strain>
    </source>
</reference>
<comment type="caution">
    <text evidence="9">The sequence shown here is derived from an EMBL/GenBank/DDBJ whole genome shotgun (WGS) entry which is preliminary data.</text>
</comment>
<dbReference type="GO" id="GO:0055085">
    <property type="term" value="P:transmembrane transport"/>
    <property type="evidence" value="ECO:0007669"/>
    <property type="project" value="InterPro"/>
</dbReference>
<comment type="subcellular location">
    <subcellularLocation>
        <location evidence="1 7">Cell membrane</location>
        <topology evidence="1 7">Multi-pass membrane protein</topology>
    </subcellularLocation>
</comment>
<evidence type="ECO:0000256" key="5">
    <source>
        <dbReference type="ARBA" id="ARBA00022989"/>
    </source>
</evidence>
<feature type="transmembrane region" description="Helical" evidence="7">
    <location>
        <begin position="97"/>
        <end position="119"/>
    </location>
</feature>
<keyword evidence="3" id="KW-1003">Cell membrane</keyword>
<dbReference type="InterPro" id="IPR035906">
    <property type="entry name" value="MetI-like_sf"/>
</dbReference>
<feature type="transmembrane region" description="Helical" evidence="7">
    <location>
        <begin position="125"/>
        <end position="144"/>
    </location>
</feature>
<evidence type="ECO:0000256" key="7">
    <source>
        <dbReference type="RuleBase" id="RU363032"/>
    </source>
</evidence>
<evidence type="ECO:0000313" key="9">
    <source>
        <dbReference type="EMBL" id="NER29690.1"/>
    </source>
</evidence>
<feature type="transmembrane region" description="Helical" evidence="7">
    <location>
        <begin position="169"/>
        <end position="195"/>
    </location>
</feature>
<dbReference type="PROSITE" id="PS50928">
    <property type="entry name" value="ABC_TM1"/>
    <property type="match status" value="1"/>
</dbReference>
<protein>
    <submittedName>
        <fullName evidence="9">ABC transporter permease</fullName>
    </submittedName>
</protein>
<dbReference type="Gene3D" id="1.10.3720.10">
    <property type="entry name" value="MetI-like"/>
    <property type="match status" value="1"/>
</dbReference>
<keyword evidence="2 7" id="KW-0813">Transport</keyword>
<evidence type="ECO:0000256" key="3">
    <source>
        <dbReference type="ARBA" id="ARBA00022475"/>
    </source>
</evidence>
<dbReference type="GO" id="GO:0005886">
    <property type="term" value="C:plasma membrane"/>
    <property type="evidence" value="ECO:0007669"/>
    <property type="project" value="UniProtKB-SubCell"/>
</dbReference>
<keyword evidence="6 7" id="KW-0472">Membrane</keyword>
<name>A0A6B3NDM0_9CYAN</name>
<dbReference type="CDD" id="cd06261">
    <property type="entry name" value="TM_PBP2"/>
    <property type="match status" value="1"/>
</dbReference>
<accession>A0A6B3NDM0</accession>
<dbReference type="SUPFAM" id="SSF161098">
    <property type="entry name" value="MetI-like"/>
    <property type="match status" value="1"/>
</dbReference>
<feature type="transmembrane region" description="Helical" evidence="7">
    <location>
        <begin position="215"/>
        <end position="239"/>
    </location>
</feature>
<evidence type="ECO:0000259" key="8">
    <source>
        <dbReference type="PROSITE" id="PS50928"/>
    </source>
</evidence>
<evidence type="ECO:0000256" key="2">
    <source>
        <dbReference type="ARBA" id="ARBA00022448"/>
    </source>
</evidence>
<keyword evidence="4 7" id="KW-0812">Transmembrane</keyword>
<dbReference type="PANTHER" id="PTHR30151">
    <property type="entry name" value="ALKANE SULFONATE ABC TRANSPORTER-RELATED, MEMBRANE SUBUNIT"/>
    <property type="match status" value="1"/>
</dbReference>
<feature type="transmembrane region" description="Helical" evidence="7">
    <location>
        <begin position="6"/>
        <end position="25"/>
    </location>
</feature>
<gene>
    <name evidence="9" type="ORF">F6J89_19255</name>
</gene>
<dbReference type="PANTHER" id="PTHR30151:SF20">
    <property type="entry name" value="ABC TRANSPORTER PERMEASE PROTEIN HI_0355-RELATED"/>
    <property type="match status" value="1"/>
</dbReference>
<proteinExistence type="inferred from homology"/>
<keyword evidence="5 7" id="KW-1133">Transmembrane helix</keyword>